<dbReference type="AlphaFoldDB" id="A0A835B114"/>
<gene>
    <name evidence="2" type="ORF">HU200_006067</name>
    <name evidence="1" type="ORF">HU200_043313</name>
</gene>
<comment type="caution">
    <text evidence="1">The sequence shown here is derived from an EMBL/GenBank/DDBJ whole genome shotgun (WGS) entry which is preliminary data.</text>
</comment>
<dbReference type="EMBL" id="JACEFO010000429">
    <property type="protein sequence ID" value="KAF8772074.1"/>
    <property type="molecule type" value="Genomic_DNA"/>
</dbReference>
<accession>A0A835B114</accession>
<organism evidence="1 3">
    <name type="scientific">Digitaria exilis</name>
    <dbReference type="NCBI Taxonomy" id="1010633"/>
    <lineage>
        <taxon>Eukaryota</taxon>
        <taxon>Viridiplantae</taxon>
        <taxon>Streptophyta</taxon>
        <taxon>Embryophyta</taxon>
        <taxon>Tracheophyta</taxon>
        <taxon>Spermatophyta</taxon>
        <taxon>Magnoliopsida</taxon>
        <taxon>Liliopsida</taxon>
        <taxon>Poales</taxon>
        <taxon>Poaceae</taxon>
        <taxon>PACMAD clade</taxon>
        <taxon>Panicoideae</taxon>
        <taxon>Panicodae</taxon>
        <taxon>Paniceae</taxon>
        <taxon>Anthephorinae</taxon>
        <taxon>Digitaria</taxon>
    </lineage>
</organism>
<evidence type="ECO:0000313" key="1">
    <source>
        <dbReference type="EMBL" id="KAF8687032.1"/>
    </source>
</evidence>
<keyword evidence="3" id="KW-1185">Reference proteome</keyword>
<protein>
    <submittedName>
        <fullName evidence="1">Uncharacterized protein</fullName>
    </submittedName>
</protein>
<evidence type="ECO:0000313" key="3">
    <source>
        <dbReference type="Proteomes" id="UP000636709"/>
    </source>
</evidence>
<dbReference type="EMBL" id="JACEFO010002057">
    <property type="protein sequence ID" value="KAF8687032.1"/>
    <property type="molecule type" value="Genomic_DNA"/>
</dbReference>
<dbReference type="Proteomes" id="UP000636709">
    <property type="component" value="Unassembled WGS sequence"/>
</dbReference>
<proteinExistence type="predicted"/>
<evidence type="ECO:0000313" key="2">
    <source>
        <dbReference type="EMBL" id="KAF8772074.1"/>
    </source>
</evidence>
<name>A0A835B114_9POAL</name>
<sequence>MVRTLELVLAKQKGLPEQ</sequence>
<reference evidence="1" key="1">
    <citation type="submission" date="2020-07" db="EMBL/GenBank/DDBJ databases">
        <title>Genome sequence and genetic diversity analysis of an under-domesticated orphan crop, white fonio (Digitaria exilis).</title>
        <authorList>
            <person name="Bennetzen J.L."/>
            <person name="Chen S."/>
            <person name="Ma X."/>
            <person name="Wang X."/>
            <person name="Yssel A.E.J."/>
            <person name="Chaluvadi S.R."/>
            <person name="Johnson M."/>
            <person name="Gangashetty P."/>
            <person name="Hamidou F."/>
            <person name="Sanogo M.D."/>
            <person name="Zwaenepoel A."/>
            <person name="Wallace J."/>
            <person name="Van De Peer Y."/>
            <person name="Van Deynze A."/>
        </authorList>
    </citation>
    <scope>NUCLEOTIDE SEQUENCE</scope>
    <source>
        <tissue evidence="1">Leaves</tissue>
    </source>
</reference>